<dbReference type="EMBL" id="KZ852106">
    <property type="protein sequence ID" value="RDH26993.1"/>
    <property type="molecule type" value="Genomic_DNA"/>
</dbReference>
<proteinExistence type="predicted"/>
<protein>
    <submittedName>
        <fullName evidence="1">Uncharacterized protein</fullName>
    </submittedName>
</protein>
<sequence length="128" mass="14772">MNASDSRPLYSISEEITPIDDYIRRHGGTSSNIERLPSRLQLSKRSSTNFQQQLNNLTYEVSYLKAELQWHKESRQALLEFKQQITGVFHKMEDILVKTTERLAEAEQHYLDLLGLDAEGNISTSNMI</sequence>
<accession>A0A3F3PJN6</accession>
<dbReference type="GeneID" id="38138239"/>
<evidence type="ECO:0000313" key="1">
    <source>
        <dbReference type="EMBL" id="RDH26993.1"/>
    </source>
</evidence>
<reference evidence="1 2" key="1">
    <citation type="submission" date="2018-07" db="EMBL/GenBank/DDBJ databases">
        <title>The genomes of Aspergillus section Nigri reveals drivers in fungal speciation.</title>
        <authorList>
            <consortium name="DOE Joint Genome Institute"/>
            <person name="Vesth T.C."/>
            <person name="Nybo J."/>
            <person name="Theobald S."/>
            <person name="Brandl J."/>
            <person name="Frisvad J.C."/>
            <person name="Nielsen K.F."/>
            <person name="Lyhne E.K."/>
            <person name="Kogle M.E."/>
            <person name="Kuo A."/>
            <person name="Riley R."/>
            <person name="Clum A."/>
            <person name="Nolan M."/>
            <person name="Lipzen A."/>
            <person name="Salamov A."/>
            <person name="Henrissat B."/>
            <person name="Wiebenga A."/>
            <person name="De vries R.P."/>
            <person name="Grigoriev I.V."/>
            <person name="Mortensen U.H."/>
            <person name="Andersen M.R."/>
            <person name="Baker S.E."/>
        </authorList>
    </citation>
    <scope>NUCLEOTIDE SEQUENCE [LARGE SCALE GENOMIC DNA]</scope>
    <source>
        <strain evidence="1 2">CBS 139.54b</strain>
    </source>
</reference>
<keyword evidence="2" id="KW-1185">Reference proteome</keyword>
<gene>
    <name evidence="1" type="ORF">BDQ94DRAFT_164028</name>
</gene>
<organism evidence="1 2">
    <name type="scientific">Aspergillus welwitschiae</name>
    <dbReference type="NCBI Taxonomy" id="1341132"/>
    <lineage>
        <taxon>Eukaryota</taxon>
        <taxon>Fungi</taxon>
        <taxon>Dikarya</taxon>
        <taxon>Ascomycota</taxon>
        <taxon>Pezizomycotina</taxon>
        <taxon>Eurotiomycetes</taxon>
        <taxon>Eurotiomycetidae</taxon>
        <taxon>Eurotiales</taxon>
        <taxon>Aspergillaceae</taxon>
        <taxon>Aspergillus</taxon>
        <taxon>Aspergillus subgen. Circumdati</taxon>
    </lineage>
</organism>
<evidence type="ECO:0000313" key="2">
    <source>
        <dbReference type="Proteomes" id="UP000253729"/>
    </source>
</evidence>
<name>A0A3F3PJN6_9EURO</name>
<dbReference type="RefSeq" id="XP_026620015.1">
    <property type="nucleotide sequence ID" value="XM_026769883.1"/>
</dbReference>
<dbReference type="AlphaFoldDB" id="A0A3F3PJN6"/>
<dbReference type="Proteomes" id="UP000253729">
    <property type="component" value="Unassembled WGS sequence"/>
</dbReference>